<dbReference type="InterPro" id="IPR040256">
    <property type="entry name" value="At4g02000-like"/>
</dbReference>
<reference evidence="3" key="1">
    <citation type="submission" date="2022-08" db="EMBL/GenBank/DDBJ databases">
        <authorList>
            <person name="Gutierrez-Valencia J."/>
        </authorList>
    </citation>
    <scope>NUCLEOTIDE SEQUENCE</scope>
</reference>
<feature type="domain" description="CCHC-type" evidence="2">
    <location>
        <begin position="132"/>
        <end position="147"/>
    </location>
</feature>
<dbReference type="GO" id="GO:0003676">
    <property type="term" value="F:nucleic acid binding"/>
    <property type="evidence" value="ECO:0007669"/>
    <property type="project" value="InterPro"/>
</dbReference>
<keyword evidence="1" id="KW-0863">Zinc-finger</keyword>
<dbReference type="GO" id="GO:0008270">
    <property type="term" value="F:zinc ion binding"/>
    <property type="evidence" value="ECO:0007669"/>
    <property type="project" value="UniProtKB-KW"/>
</dbReference>
<dbReference type="InterPro" id="IPR001878">
    <property type="entry name" value="Znf_CCHC"/>
</dbReference>
<dbReference type="Pfam" id="PF14111">
    <property type="entry name" value="DUF4283"/>
    <property type="match status" value="1"/>
</dbReference>
<evidence type="ECO:0000256" key="1">
    <source>
        <dbReference type="PROSITE-ProRule" id="PRU00047"/>
    </source>
</evidence>
<dbReference type="EMBL" id="CAMGYJ010000007">
    <property type="protein sequence ID" value="CAI0449510.1"/>
    <property type="molecule type" value="Genomic_DNA"/>
</dbReference>
<accession>A0AAV0MTH4</accession>
<dbReference type="AlphaFoldDB" id="A0AAV0MTH4"/>
<evidence type="ECO:0000313" key="4">
    <source>
        <dbReference type="Proteomes" id="UP001154282"/>
    </source>
</evidence>
<organism evidence="3 4">
    <name type="scientific">Linum tenue</name>
    <dbReference type="NCBI Taxonomy" id="586396"/>
    <lineage>
        <taxon>Eukaryota</taxon>
        <taxon>Viridiplantae</taxon>
        <taxon>Streptophyta</taxon>
        <taxon>Embryophyta</taxon>
        <taxon>Tracheophyta</taxon>
        <taxon>Spermatophyta</taxon>
        <taxon>Magnoliopsida</taxon>
        <taxon>eudicotyledons</taxon>
        <taxon>Gunneridae</taxon>
        <taxon>Pentapetalae</taxon>
        <taxon>rosids</taxon>
        <taxon>fabids</taxon>
        <taxon>Malpighiales</taxon>
        <taxon>Linaceae</taxon>
        <taxon>Linum</taxon>
    </lineage>
</organism>
<keyword evidence="4" id="KW-1185">Reference proteome</keyword>
<sequence length="209" mass="23705">MDLNNDTFLVTFGDEQDYLRALTGGPWVILDHYLIVHQWSPNFRTDSKPHLSVVSWVLFPELPVHFYHREVLFALGNLVGITVKIEYHTKTLQRGKFARLVIELDMTKPLPTRVALDGFWQPIVYENLPHICFDCGRIGHLVESCPKTTPVLQQAIILHPNSDAAQVPPVTDSPGPPSGYGPWMQVIRKSCKHSKKDAVNQGNQQTFLQ</sequence>
<comment type="caution">
    <text evidence="3">The sequence shown here is derived from an EMBL/GenBank/DDBJ whole genome shotgun (WGS) entry which is preliminary data.</text>
</comment>
<keyword evidence="1" id="KW-0862">Zinc</keyword>
<dbReference type="PANTHER" id="PTHR31286:SF99">
    <property type="entry name" value="DUF4283 DOMAIN-CONTAINING PROTEIN"/>
    <property type="match status" value="1"/>
</dbReference>
<gene>
    <name evidence="3" type="ORF">LITE_LOCUS30214</name>
</gene>
<dbReference type="InterPro" id="IPR036875">
    <property type="entry name" value="Znf_CCHC_sf"/>
</dbReference>
<dbReference type="PANTHER" id="PTHR31286">
    <property type="entry name" value="GLYCINE-RICH CELL WALL STRUCTURAL PROTEIN 1.8-LIKE"/>
    <property type="match status" value="1"/>
</dbReference>
<dbReference type="PROSITE" id="PS50158">
    <property type="entry name" value="ZF_CCHC"/>
    <property type="match status" value="1"/>
</dbReference>
<protein>
    <recommendedName>
        <fullName evidence="2">CCHC-type domain-containing protein</fullName>
    </recommendedName>
</protein>
<name>A0AAV0MTH4_9ROSI</name>
<keyword evidence="1" id="KW-0479">Metal-binding</keyword>
<evidence type="ECO:0000259" key="2">
    <source>
        <dbReference type="PROSITE" id="PS50158"/>
    </source>
</evidence>
<dbReference type="SUPFAM" id="SSF57756">
    <property type="entry name" value="Retrovirus zinc finger-like domains"/>
    <property type="match status" value="1"/>
</dbReference>
<dbReference type="InterPro" id="IPR025558">
    <property type="entry name" value="DUF4283"/>
</dbReference>
<proteinExistence type="predicted"/>
<evidence type="ECO:0000313" key="3">
    <source>
        <dbReference type="EMBL" id="CAI0449510.1"/>
    </source>
</evidence>
<dbReference type="Proteomes" id="UP001154282">
    <property type="component" value="Unassembled WGS sequence"/>
</dbReference>